<accession>A0A8X7U073</accession>
<evidence type="ECO:0000313" key="2">
    <source>
        <dbReference type="Proteomes" id="UP000886595"/>
    </source>
</evidence>
<dbReference type="Proteomes" id="UP000886595">
    <property type="component" value="Unassembled WGS sequence"/>
</dbReference>
<organism evidence="1 2">
    <name type="scientific">Brassica carinata</name>
    <name type="common">Ethiopian mustard</name>
    <name type="synonym">Abyssinian cabbage</name>
    <dbReference type="NCBI Taxonomy" id="52824"/>
    <lineage>
        <taxon>Eukaryota</taxon>
        <taxon>Viridiplantae</taxon>
        <taxon>Streptophyta</taxon>
        <taxon>Embryophyta</taxon>
        <taxon>Tracheophyta</taxon>
        <taxon>Spermatophyta</taxon>
        <taxon>Magnoliopsida</taxon>
        <taxon>eudicotyledons</taxon>
        <taxon>Gunneridae</taxon>
        <taxon>Pentapetalae</taxon>
        <taxon>rosids</taxon>
        <taxon>malvids</taxon>
        <taxon>Brassicales</taxon>
        <taxon>Brassicaceae</taxon>
        <taxon>Brassiceae</taxon>
        <taxon>Brassica</taxon>
    </lineage>
</organism>
<name>A0A8X7U073_BRACI</name>
<reference evidence="1 2" key="1">
    <citation type="submission" date="2020-02" db="EMBL/GenBank/DDBJ databases">
        <authorList>
            <person name="Ma Q."/>
            <person name="Huang Y."/>
            <person name="Song X."/>
            <person name="Pei D."/>
        </authorList>
    </citation>
    <scope>NUCLEOTIDE SEQUENCE [LARGE SCALE GENOMIC DNA]</scope>
    <source>
        <strain evidence="1">Sxm20200214</strain>
        <tissue evidence="1">Leaf</tissue>
    </source>
</reference>
<sequence>MTPQAHRIYKDLENTHRVIVEASVPYASPPRSRTNRMATIAREGPARVRDESTSWDILFL</sequence>
<keyword evidence="2" id="KW-1185">Reference proteome</keyword>
<protein>
    <submittedName>
        <fullName evidence="1">Uncharacterized protein</fullName>
    </submittedName>
</protein>
<dbReference type="AlphaFoldDB" id="A0A8X7U073"/>
<proteinExistence type="predicted"/>
<evidence type="ECO:0000313" key="1">
    <source>
        <dbReference type="EMBL" id="KAG2261092.1"/>
    </source>
</evidence>
<dbReference type="EMBL" id="JAAMPC010000014">
    <property type="protein sequence ID" value="KAG2261092.1"/>
    <property type="molecule type" value="Genomic_DNA"/>
</dbReference>
<comment type="caution">
    <text evidence="1">The sequence shown here is derived from an EMBL/GenBank/DDBJ whole genome shotgun (WGS) entry which is preliminary data.</text>
</comment>
<gene>
    <name evidence="1" type="ORF">Bca52824_068171</name>
</gene>